<keyword evidence="14" id="KW-1185">Reference proteome</keyword>
<dbReference type="PANTHER" id="PTHR34220:SF7">
    <property type="entry name" value="SENSOR HISTIDINE KINASE YPDA"/>
    <property type="match status" value="1"/>
</dbReference>
<dbReference type="InterPro" id="IPR036890">
    <property type="entry name" value="HATPase_C_sf"/>
</dbReference>
<evidence type="ECO:0000256" key="5">
    <source>
        <dbReference type="ARBA" id="ARBA00022692"/>
    </source>
</evidence>
<dbReference type="PROSITE" id="PS50109">
    <property type="entry name" value="HIS_KIN"/>
    <property type="match status" value="1"/>
</dbReference>
<gene>
    <name evidence="13" type="ORF">H8S07_12900</name>
</gene>
<evidence type="ECO:0000256" key="4">
    <source>
        <dbReference type="ARBA" id="ARBA00022475"/>
    </source>
</evidence>
<evidence type="ECO:0000313" key="13">
    <source>
        <dbReference type="EMBL" id="MBC5666135.1"/>
    </source>
</evidence>
<evidence type="ECO:0000256" key="9">
    <source>
        <dbReference type="ARBA" id="ARBA00023136"/>
    </source>
</evidence>
<keyword evidence="4" id="KW-1003">Cell membrane</keyword>
<evidence type="ECO:0000256" key="3">
    <source>
        <dbReference type="ARBA" id="ARBA00012438"/>
    </source>
</evidence>
<evidence type="ECO:0000256" key="6">
    <source>
        <dbReference type="ARBA" id="ARBA00022777"/>
    </source>
</evidence>
<dbReference type="InterPro" id="IPR010559">
    <property type="entry name" value="Sig_transdc_His_kin_internal"/>
</dbReference>
<keyword evidence="6 13" id="KW-0418">Kinase</keyword>
<dbReference type="Gene3D" id="3.30.565.10">
    <property type="entry name" value="Histidine kinase-like ATPase, C-terminal domain"/>
    <property type="match status" value="1"/>
</dbReference>
<evidence type="ECO:0000313" key="14">
    <source>
        <dbReference type="Proteomes" id="UP000647235"/>
    </source>
</evidence>
<reference evidence="13 14" key="1">
    <citation type="submission" date="2020-08" db="EMBL/GenBank/DDBJ databases">
        <title>Genome public.</title>
        <authorList>
            <person name="Liu C."/>
            <person name="Sun Q."/>
        </authorList>
    </citation>
    <scope>NUCLEOTIDE SEQUENCE [LARGE SCALE GENOMIC DNA]</scope>
    <source>
        <strain evidence="13 14">NSJ-36</strain>
    </source>
</reference>
<keyword evidence="9 11" id="KW-0472">Membrane</keyword>
<organism evidence="13 14">
    <name type="scientific">Dorea hominis</name>
    <dbReference type="NCBI Taxonomy" id="2763040"/>
    <lineage>
        <taxon>Bacteria</taxon>
        <taxon>Bacillati</taxon>
        <taxon>Bacillota</taxon>
        <taxon>Clostridia</taxon>
        <taxon>Lachnospirales</taxon>
        <taxon>Lachnospiraceae</taxon>
        <taxon>Dorea</taxon>
    </lineage>
</organism>
<keyword evidence="8" id="KW-0902">Two-component regulatory system</keyword>
<evidence type="ECO:0000256" key="10">
    <source>
        <dbReference type="SAM" id="Coils"/>
    </source>
</evidence>
<evidence type="ECO:0000256" key="7">
    <source>
        <dbReference type="ARBA" id="ARBA00022989"/>
    </source>
</evidence>
<feature type="domain" description="Histidine kinase" evidence="12">
    <location>
        <begin position="460"/>
        <end position="567"/>
    </location>
</feature>
<keyword evidence="5 11" id="KW-0812">Transmembrane</keyword>
<dbReference type="PANTHER" id="PTHR34220">
    <property type="entry name" value="SENSOR HISTIDINE KINASE YPDA"/>
    <property type="match status" value="1"/>
</dbReference>
<dbReference type="Pfam" id="PF02743">
    <property type="entry name" value="dCache_1"/>
    <property type="match status" value="1"/>
</dbReference>
<dbReference type="Proteomes" id="UP000647235">
    <property type="component" value="Unassembled WGS sequence"/>
</dbReference>
<sequence>MSVLMAITVVTIVVMGFLLYHRFKLAIDRMAVANTESNVESMVDRVNADLLDMRQIFNAANYNIVQEFDISSREFTEQFSLLYETNSDKVQSVALYGSDGKLISSEPVSVEKKIDVTRQDWYRNAEDAIENIHFSVPHIQNLFADGSYRFHRVVSLSRYVDVNDGDKPRSGVLLVDMKYSVIEDVLKQINDSSEGIYYYLISRDGEIIYHPRRAEMDRGLFNEKSVGTAKYEDGTYSINADGHRESIVVGSIAYTGWKLVGVVPESVQTASINRFRYYVFTTITILLMMLLYGNRLVSRKISKPIRQLEESVKDHEAGGKPDIYIGGSTEIRHLGYSVQKSYEQIETLMEEIIRQQNERRKSELDALQSQINPHFLYNTLESITWMIEAYKNEGAVVMISELAKLLRVSLSRGKTIISIKDELQHSRSYMNIQLVRYKERFKMEFQIDEEIEKYCIVKLVIQPILENAIYYGVGNMDEDDDGKIIVRGEKKGDDIYISIEDNGMGMREEVLENILTNNNKVPKHGSGVGVINVHSRIKLMFGEQYGLEVYSEPDEGTKVVIHIPAILHTPENAEMLEMQKYTQGRNLDEKK</sequence>
<dbReference type="Gene3D" id="3.30.450.20">
    <property type="entry name" value="PAS domain"/>
    <property type="match status" value="1"/>
</dbReference>
<keyword evidence="10" id="KW-0175">Coiled coil</keyword>
<dbReference type="PRINTS" id="PR00344">
    <property type="entry name" value="BCTRLSENSOR"/>
</dbReference>
<dbReference type="EC" id="2.7.13.3" evidence="3"/>
<dbReference type="InterPro" id="IPR005467">
    <property type="entry name" value="His_kinase_dom"/>
</dbReference>
<evidence type="ECO:0000256" key="2">
    <source>
        <dbReference type="ARBA" id="ARBA00004651"/>
    </source>
</evidence>
<evidence type="ECO:0000256" key="11">
    <source>
        <dbReference type="SAM" id="Phobius"/>
    </source>
</evidence>
<feature type="coiled-coil region" evidence="10">
    <location>
        <begin position="338"/>
        <end position="365"/>
    </location>
</feature>
<feature type="transmembrane region" description="Helical" evidence="11">
    <location>
        <begin position="275"/>
        <end position="293"/>
    </location>
</feature>
<accession>A0ABR7F041</accession>
<proteinExistence type="predicted"/>
<dbReference type="EMBL" id="JACOOY010000020">
    <property type="protein sequence ID" value="MBC5666135.1"/>
    <property type="molecule type" value="Genomic_DNA"/>
</dbReference>
<dbReference type="Pfam" id="PF02518">
    <property type="entry name" value="HATPase_c"/>
    <property type="match status" value="1"/>
</dbReference>
<dbReference type="InterPro" id="IPR004358">
    <property type="entry name" value="Sig_transdc_His_kin-like_C"/>
</dbReference>
<protein>
    <recommendedName>
        <fullName evidence="3">histidine kinase</fullName>
        <ecNumber evidence="3">2.7.13.3</ecNumber>
    </recommendedName>
</protein>
<dbReference type="InterPro" id="IPR033479">
    <property type="entry name" value="dCache_1"/>
</dbReference>
<name>A0ABR7F041_9FIRM</name>
<dbReference type="InterPro" id="IPR050640">
    <property type="entry name" value="Bact_2-comp_sensor_kinase"/>
</dbReference>
<keyword evidence="7 11" id="KW-1133">Transmembrane helix</keyword>
<evidence type="ECO:0000256" key="1">
    <source>
        <dbReference type="ARBA" id="ARBA00000085"/>
    </source>
</evidence>
<comment type="subcellular location">
    <subcellularLocation>
        <location evidence="2">Cell membrane</location>
        <topology evidence="2">Multi-pass membrane protein</topology>
    </subcellularLocation>
</comment>
<dbReference type="RefSeq" id="WP_117538087.1">
    <property type="nucleotide sequence ID" value="NZ_JACOOY010000020.1"/>
</dbReference>
<evidence type="ECO:0000256" key="8">
    <source>
        <dbReference type="ARBA" id="ARBA00023012"/>
    </source>
</evidence>
<comment type="caution">
    <text evidence="13">The sequence shown here is derived from an EMBL/GenBank/DDBJ whole genome shotgun (WGS) entry which is preliminary data.</text>
</comment>
<dbReference type="SUPFAM" id="SSF55874">
    <property type="entry name" value="ATPase domain of HSP90 chaperone/DNA topoisomerase II/histidine kinase"/>
    <property type="match status" value="1"/>
</dbReference>
<comment type="catalytic activity">
    <reaction evidence="1">
        <text>ATP + protein L-histidine = ADP + protein N-phospho-L-histidine.</text>
        <dbReference type="EC" id="2.7.13.3"/>
    </reaction>
</comment>
<dbReference type="GO" id="GO:0016301">
    <property type="term" value="F:kinase activity"/>
    <property type="evidence" value="ECO:0007669"/>
    <property type="project" value="UniProtKB-KW"/>
</dbReference>
<evidence type="ECO:0000259" key="12">
    <source>
        <dbReference type="PROSITE" id="PS50109"/>
    </source>
</evidence>
<feature type="transmembrane region" description="Helical" evidence="11">
    <location>
        <begin position="6"/>
        <end position="23"/>
    </location>
</feature>
<keyword evidence="6 13" id="KW-0808">Transferase</keyword>
<dbReference type="Pfam" id="PF06580">
    <property type="entry name" value="His_kinase"/>
    <property type="match status" value="1"/>
</dbReference>
<dbReference type="InterPro" id="IPR003594">
    <property type="entry name" value="HATPase_dom"/>
</dbReference>
<dbReference type="SMART" id="SM00387">
    <property type="entry name" value="HATPase_c"/>
    <property type="match status" value="1"/>
</dbReference>